<evidence type="ECO:0000256" key="2">
    <source>
        <dbReference type="ARBA" id="ARBA00022857"/>
    </source>
</evidence>
<reference evidence="5 6" key="1">
    <citation type="submission" date="2009-02" db="EMBL/GenBank/DDBJ databases">
        <title>The Genome Sequence of Oxalobacter formigenes OXCC13.</title>
        <authorList>
            <consortium name="The Broad Institute Genome Sequencing Platform"/>
            <person name="Ward D."/>
            <person name="Young S.K."/>
            <person name="Kodira C.D."/>
            <person name="Zeng Q."/>
            <person name="Koehrsen M."/>
            <person name="Alvarado L."/>
            <person name="Berlin A."/>
            <person name="Borenstein D."/>
            <person name="Chen Z."/>
            <person name="Engels R."/>
            <person name="Freedman E."/>
            <person name="Gellesch M."/>
            <person name="Goldberg J."/>
            <person name="Griggs A."/>
            <person name="Gujja S."/>
            <person name="Heiman D."/>
            <person name="Hepburn T."/>
            <person name="Howarth C."/>
            <person name="Jen D."/>
            <person name="Larson L."/>
            <person name="Lewis B."/>
            <person name="Mehta T."/>
            <person name="Park D."/>
            <person name="Pearson M."/>
            <person name="Roberts A."/>
            <person name="Saif S."/>
            <person name="Shea T."/>
            <person name="Shenoy N."/>
            <person name="Sisk P."/>
            <person name="Stolte C."/>
            <person name="Sykes S."/>
            <person name="Walk T."/>
            <person name="White J."/>
            <person name="Yandava C."/>
            <person name="Allison M.J."/>
            <person name="Lander E."/>
            <person name="Nusbaum C."/>
            <person name="Galagan J."/>
            <person name="Birren B."/>
        </authorList>
    </citation>
    <scope>NUCLEOTIDE SEQUENCE [LARGE SCALE GENOMIC DNA]</scope>
    <source>
        <strain evidence="5 6">OXCC13</strain>
    </source>
</reference>
<dbReference type="InterPro" id="IPR024072">
    <property type="entry name" value="DHFR-like_dom_sf"/>
</dbReference>
<evidence type="ECO:0000256" key="1">
    <source>
        <dbReference type="ARBA" id="ARBA00005104"/>
    </source>
</evidence>
<dbReference type="Gene3D" id="3.40.430.10">
    <property type="entry name" value="Dihydrofolate Reductase, subunit A"/>
    <property type="match status" value="1"/>
</dbReference>
<dbReference type="RefSeq" id="WP_005880601.1">
    <property type="nucleotide sequence ID" value="NZ_CP019430.1"/>
</dbReference>
<dbReference type="InterPro" id="IPR002734">
    <property type="entry name" value="RibDG_C"/>
</dbReference>
<keyword evidence="3" id="KW-0560">Oxidoreductase</keyword>
<dbReference type="GO" id="GO:0008703">
    <property type="term" value="F:5-amino-6-(5-phosphoribosylamino)uracil reductase activity"/>
    <property type="evidence" value="ECO:0007669"/>
    <property type="project" value="InterPro"/>
</dbReference>
<protein>
    <submittedName>
        <fullName evidence="5">RibD domain family protein</fullName>
    </submittedName>
</protein>
<proteinExistence type="predicted"/>
<evidence type="ECO:0000259" key="4">
    <source>
        <dbReference type="Pfam" id="PF01872"/>
    </source>
</evidence>
<dbReference type="Proteomes" id="UP000005089">
    <property type="component" value="Unassembled WGS sequence"/>
</dbReference>
<organism evidence="5 6">
    <name type="scientific">Oxalobacter formigenes OXCC13</name>
    <dbReference type="NCBI Taxonomy" id="556269"/>
    <lineage>
        <taxon>Bacteria</taxon>
        <taxon>Pseudomonadati</taxon>
        <taxon>Pseudomonadota</taxon>
        <taxon>Betaproteobacteria</taxon>
        <taxon>Burkholderiales</taxon>
        <taxon>Oxalobacteraceae</taxon>
        <taxon>Oxalobacter</taxon>
    </lineage>
</organism>
<comment type="pathway">
    <text evidence="1">Cofactor biosynthesis; riboflavin biosynthesis.</text>
</comment>
<dbReference type="InterPro" id="IPR050765">
    <property type="entry name" value="Riboflavin_Biosynth_HTPR"/>
</dbReference>
<dbReference type="HOGENOM" id="CLU_073038_1_0_4"/>
<dbReference type="PANTHER" id="PTHR38011">
    <property type="entry name" value="DIHYDROFOLATE REDUCTASE FAMILY PROTEIN (AFU_ORTHOLOGUE AFUA_8G06820)"/>
    <property type="match status" value="1"/>
</dbReference>
<keyword evidence="6" id="KW-1185">Reference proteome</keyword>
<gene>
    <name evidence="5" type="ORF">OFBG_00868</name>
</gene>
<feature type="domain" description="Bacterial bifunctional deaminase-reductase C-terminal" evidence="4">
    <location>
        <begin position="3"/>
        <end position="196"/>
    </location>
</feature>
<dbReference type="SUPFAM" id="SSF53597">
    <property type="entry name" value="Dihydrofolate reductase-like"/>
    <property type="match status" value="1"/>
</dbReference>
<accession>C3X9G4</accession>
<dbReference type="STRING" id="847.BRW83_1288"/>
<dbReference type="EMBL" id="GG658170">
    <property type="protein sequence ID" value="EEO29840.1"/>
    <property type="molecule type" value="Genomic_DNA"/>
</dbReference>
<dbReference type="AlphaFoldDB" id="C3X9G4"/>
<evidence type="ECO:0000313" key="6">
    <source>
        <dbReference type="Proteomes" id="UP000005089"/>
    </source>
</evidence>
<sequence>MRPQIICQMMSSVDGRIVGNGWTRPYDGTDYETVIACYFDISNDMGADAEWLGRKTVQTDLVRDTFDHGQSPKAESFDTFFGTCETARMCIVMDPKGKIRYSSDRIMGENIIVVLGESVSQSYLEHLRELGISYLFAGRHGNDLNKALETLGEFGLRKIMLQGGGIINGSFLKAGLIDELSLLIYPGIDGRAGIPAVFEYFSEHGEHPAKDRSLELLSMKMLPHGVAWLRYRFHPAPSKAK</sequence>
<dbReference type="OrthoDB" id="9800865at2"/>
<dbReference type="Pfam" id="PF01872">
    <property type="entry name" value="RibD_C"/>
    <property type="match status" value="1"/>
</dbReference>
<evidence type="ECO:0000256" key="3">
    <source>
        <dbReference type="ARBA" id="ARBA00023002"/>
    </source>
</evidence>
<dbReference type="GeneID" id="77135170"/>
<name>C3X9G4_OXAFO</name>
<evidence type="ECO:0000313" key="5">
    <source>
        <dbReference type="EMBL" id="EEO29840.1"/>
    </source>
</evidence>
<dbReference type="GO" id="GO:0009231">
    <property type="term" value="P:riboflavin biosynthetic process"/>
    <property type="evidence" value="ECO:0007669"/>
    <property type="project" value="InterPro"/>
</dbReference>
<dbReference type="eggNOG" id="COG1985">
    <property type="taxonomic scope" value="Bacteria"/>
</dbReference>
<keyword evidence="2" id="KW-0521">NADP</keyword>
<dbReference type="PANTHER" id="PTHR38011:SF7">
    <property type="entry name" value="2,5-DIAMINO-6-RIBOSYLAMINO-4(3H)-PYRIMIDINONE 5'-PHOSPHATE REDUCTASE"/>
    <property type="match status" value="1"/>
</dbReference>